<dbReference type="eggNOG" id="ENOG502ZAKB">
    <property type="taxonomic scope" value="Bacteria"/>
</dbReference>
<sequence precursor="true">MTLALKLLLAPLLVVASSVAGRRWGPALTGTLVALPVVAGPILLITDLQHGRQFAAQAANAALLGLVTLALFAVAFARASRSLGWKGSLTLAWCACLIADLALSLLVVPPPIGLLLALAATGAAVAVMPAAHPVSAAPTLPRPPGWDLPGRALATALLVLSLTGAAATLGPRLTGVLAPFPIATSVVAAFTLAQAGHQPTATLLRGVLRGLVGFAAFCFLVAELVGPAGTFVAFAAALAAALLVQLVVAQLLARSRGRTGG</sequence>
<dbReference type="STRING" id="298654.FraEuI1c_0463"/>
<dbReference type="EMBL" id="CP002299">
    <property type="protein sequence ID" value="ADP78546.1"/>
    <property type="molecule type" value="Genomic_DNA"/>
</dbReference>
<keyword evidence="1" id="KW-1133">Transmembrane helix</keyword>
<organism evidence="2 3">
    <name type="scientific">Pseudofrankia inefficax (strain DSM 45817 / CECT 9037 / DDB 130130 / EuI1c)</name>
    <name type="common">Frankia inefficax</name>
    <dbReference type="NCBI Taxonomy" id="298654"/>
    <lineage>
        <taxon>Bacteria</taxon>
        <taxon>Bacillati</taxon>
        <taxon>Actinomycetota</taxon>
        <taxon>Actinomycetes</taxon>
        <taxon>Frankiales</taxon>
        <taxon>Frankiaceae</taxon>
        <taxon>Pseudofrankia</taxon>
    </lineage>
</organism>
<keyword evidence="1" id="KW-0472">Membrane</keyword>
<dbReference type="OrthoDB" id="5457281at2"/>
<gene>
    <name evidence="2" type="ordered locus">FraEuI1c_0463</name>
</gene>
<evidence type="ECO:0000313" key="2">
    <source>
        <dbReference type="EMBL" id="ADP78546.1"/>
    </source>
</evidence>
<keyword evidence="1" id="KW-0812">Transmembrane</keyword>
<feature type="transmembrane region" description="Helical" evidence="1">
    <location>
        <begin position="58"/>
        <end position="77"/>
    </location>
</feature>
<feature type="transmembrane region" description="Helical" evidence="1">
    <location>
        <begin position="231"/>
        <end position="253"/>
    </location>
</feature>
<feature type="transmembrane region" description="Helical" evidence="1">
    <location>
        <begin position="89"/>
        <end position="108"/>
    </location>
</feature>
<dbReference type="Proteomes" id="UP000002484">
    <property type="component" value="Chromosome"/>
</dbReference>
<dbReference type="KEGG" id="fri:FraEuI1c_0463"/>
<dbReference type="InParanoid" id="E3J9Y4"/>
<feature type="transmembrane region" description="Helical" evidence="1">
    <location>
        <begin position="152"/>
        <end position="170"/>
    </location>
</feature>
<dbReference type="AlphaFoldDB" id="E3J9Y4"/>
<feature type="transmembrane region" description="Helical" evidence="1">
    <location>
        <begin position="176"/>
        <end position="195"/>
    </location>
</feature>
<evidence type="ECO:0000256" key="1">
    <source>
        <dbReference type="SAM" id="Phobius"/>
    </source>
</evidence>
<evidence type="ECO:0000313" key="3">
    <source>
        <dbReference type="Proteomes" id="UP000002484"/>
    </source>
</evidence>
<feature type="transmembrane region" description="Helical" evidence="1">
    <location>
        <begin position="207"/>
        <end position="225"/>
    </location>
</feature>
<keyword evidence="3" id="KW-1185">Reference proteome</keyword>
<accession>E3J9Y4</accession>
<feature type="transmembrane region" description="Helical" evidence="1">
    <location>
        <begin position="114"/>
        <end position="131"/>
    </location>
</feature>
<proteinExistence type="predicted"/>
<protein>
    <submittedName>
        <fullName evidence="2">Uncharacterized protein</fullName>
    </submittedName>
</protein>
<reference evidence="2 3" key="1">
    <citation type="submission" date="2010-10" db="EMBL/GenBank/DDBJ databases">
        <title>Complete sequence of Frankia sp. EuI1c.</title>
        <authorList>
            <consortium name="US DOE Joint Genome Institute"/>
            <person name="Lucas S."/>
            <person name="Copeland A."/>
            <person name="Lapidus A."/>
            <person name="Cheng J.-F."/>
            <person name="Bruce D."/>
            <person name="Goodwin L."/>
            <person name="Pitluck S."/>
            <person name="Chertkov O."/>
            <person name="Detter J.C."/>
            <person name="Han C."/>
            <person name="Tapia R."/>
            <person name="Land M."/>
            <person name="Hauser L."/>
            <person name="Jeffries C."/>
            <person name="Kyrpides N."/>
            <person name="Ivanova N."/>
            <person name="Mikhailova N."/>
            <person name="Beauchemin N."/>
            <person name="Sen A."/>
            <person name="Sur S.A."/>
            <person name="Gtari M."/>
            <person name="Wall L."/>
            <person name="Tisa L."/>
            <person name="Woyke T."/>
        </authorList>
    </citation>
    <scope>NUCLEOTIDE SEQUENCE [LARGE SCALE GENOMIC DNA]</scope>
    <source>
        <strain evidence="3">DSM 45817 / CECT 9037 / EuI1c</strain>
    </source>
</reference>
<dbReference type="HOGENOM" id="CLU_082723_1_0_11"/>
<name>E3J9Y4_PSEI1</name>
<dbReference type="RefSeq" id="WP_013421668.1">
    <property type="nucleotide sequence ID" value="NC_014666.1"/>
</dbReference>